<dbReference type="GO" id="GO:0016757">
    <property type="term" value="F:glycosyltransferase activity"/>
    <property type="evidence" value="ECO:0007669"/>
    <property type="project" value="UniProtKB-KW"/>
</dbReference>
<dbReference type="EC" id="2.4.-.-" evidence="6"/>
<evidence type="ECO:0000256" key="3">
    <source>
        <dbReference type="ARBA" id="ARBA00022729"/>
    </source>
</evidence>
<dbReference type="PANTHER" id="PTHR36108:SF13">
    <property type="entry name" value="COLOSSIN-B-RELATED"/>
    <property type="match status" value="1"/>
</dbReference>
<proteinExistence type="inferred from homology"/>
<evidence type="ECO:0000313" key="7">
    <source>
        <dbReference type="Proteomes" id="UP001198151"/>
    </source>
</evidence>
<dbReference type="Proteomes" id="UP001198151">
    <property type="component" value="Unassembled WGS sequence"/>
</dbReference>
<name>A0ABS8FZ26_9FIRM</name>
<comment type="similarity">
    <text evidence="1">Belongs to the serine-aspartate repeat-containing protein (SDr) family.</text>
</comment>
<dbReference type="InterPro" id="IPR041033">
    <property type="entry name" value="SpaA_PFL_dom_1"/>
</dbReference>
<dbReference type="SUPFAM" id="SSF53448">
    <property type="entry name" value="Nucleotide-diphospho-sugar transferases"/>
    <property type="match status" value="1"/>
</dbReference>
<feature type="domain" description="Glycosyltransferase 2-like" evidence="4">
    <location>
        <begin position="7"/>
        <end position="175"/>
    </location>
</feature>
<gene>
    <name evidence="6" type="ORF">LKD70_12975</name>
</gene>
<dbReference type="Gene3D" id="2.60.40.10">
    <property type="entry name" value="Immunoglobulins"/>
    <property type="match status" value="4"/>
</dbReference>
<protein>
    <submittedName>
        <fullName evidence="6">Glycosyltransferase</fullName>
        <ecNumber evidence="6">2.4.-.-</ecNumber>
    </submittedName>
</protein>
<dbReference type="SUPFAM" id="SSF49478">
    <property type="entry name" value="Cna protein B-type domain"/>
    <property type="match status" value="1"/>
</dbReference>
<dbReference type="Gene3D" id="3.90.550.10">
    <property type="entry name" value="Spore Coat Polysaccharide Biosynthesis Protein SpsA, Chain A"/>
    <property type="match status" value="1"/>
</dbReference>
<dbReference type="InterPro" id="IPR029044">
    <property type="entry name" value="Nucleotide-diphossugar_trans"/>
</dbReference>
<dbReference type="EMBL" id="JAJEQX010000025">
    <property type="protein sequence ID" value="MCC2255318.1"/>
    <property type="molecule type" value="Genomic_DNA"/>
</dbReference>
<reference evidence="6 7" key="1">
    <citation type="submission" date="2021-10" db="EMBL/GenBank/DDBJ databases">
        <title>Anaerobic single-cell dispensing facilitates the cultivation of human gut bacteria.</title>
        <authorList>
            <person name="Afrizal A."/>
        </authorList>
    </citation>
    <scope>NUCLEOTIDE SEQUENCE [LARGE SCALE GENOMIC DNA]</scope>
    <source>
        <strain evidence="6 7">CLA-AA-H200</strain>
    </source>
</reference>
<comment type="caution">
    <text evidence="6">The sequence shown here is derived from an EMBL/GenBank/DDBJ whole genome shotgun (WGS) entry which is preliminary data.</text>
</comment>
<keyword evidence="6" id="KW-0328">Glycosyltransferase</keyword>
<feature type="domain" description="SpaA-like prealbumin fold" evidence="5">
    <location>
        <begin position="785"/>
        <end position="874"/>
    </location>
</feature>
<keyword evidence="7" id="KW-1185">Reference proteome</keyword>
<keyword evidence="3" id="KW-0732">Signal</keyword>
<keyword evidence="6" id="KW-0808">Transferase</keyword>
<dbReference type="InterPro" id="IPR001173">
    <property type="entry name" value="Glyco_trans_2-like"/>
</dbReference>
<evidence type="ECO:0000256" key="1">
    <source>
        <dbReference type="ARBA" id="ARBA00007257"/>
    </source>
</evidence>
<accession>A0ABS8FZ26</accession>
<feature type="domain" description="SpaA-like prealbumin fold" evidence="5">
    <location>
        <begin position="331"/>
        <end position="407"/>
    </location>
</feature>
<keyword evidence="2" id="KW-0964">Secreted</keyword>
<dbReference type="Pfam" id="PF17802">
    <property type="entry name" value="SpaA"/>
    <property type="match status" value="4"/>
</dbReference>
<feature type="domain" description="SpaA-like prealbumin fold" evidence="5">
    <location>
        <begin position="570"/>
        <end position="641"/>
    </location>
</feature>
<evidence type="ECO:0000259" key="5">
    <source>
        <dbReference type="Pfam" id="PF17802"/>
    </source>
</evidence>
<dbReference type="RefSeq" id="WP_227708393.1">
    <property type="nucleotide sequence ID" value="NZ_JAJEQX010000025.1"/>
</dbReference>
<sequence length="879" mass="98654">MREPLLSIIIVSYENSSLILRRAIQSVLEQSYQNYEIILIDANESGSAYSLGLREDMEKYPDIPVIVCPSKKGEFAAAKNEGAAQANGTYLAFLMAKDAWNQECAATQVEVLEENPDVALVFCHSWMQEEDALSIQYKMAPEVGGNSGNTAGLLSQDSIHSVSQVMFRRTAFEDMLGFDTHIHRQDDYDMWIRLAEKHRIASIDQNLVCSYVEKSTLKKSHKLIDVVGYLQLYSKHRDMYRKNREARYELFQRIAACYKDEKYYFTWFKYAVRIKVLEMRLGKKKEKPKALPQEAREAVPSYDLMPQQDKEFIAVVKHTDGGEGNVALPEAGAEFQLYLKSAGSYESAKANERDTLVCDEDGYARSKALSQGTYIVHQTNGRSGVEMAEDFEVTLDRTGKTHTVSVRSSEQRFFVKVVQKDAETGNVIPLAGGTYMISDSAGKMVTMMVTYPEPMLLETFSAGANGYFITPDKLKNGMYQMTVKEAPYGYVKRAQPVSFEISETGAAVENGIAIVTVSAENVAQKGRITLHKSGPVLSKVDISDNTIRGTGGYSVGGESVYTPRFEESSVAGAVYEIIADEDIVTPDGTLRMSKDTVAETVVTDEGGNAVSGELYLGKYRVEEKKAPYGLLRNTEIKKAELLYADGEATGTETFLEFEGERQNVFIHLEKTLGEDQIFGIGDKGEIKDFAFGLFAAENIMLSDGTEIPKDGLIDIRHCDEAGKICFALDIPYGSYYVRELLTNSHYRCSDTRYEVRFAYQDQNTKEIHLYVNDGNQIPSEMIRGTIRGVKTDQHNHPLAMAEIGLFTVETTEFSKDSSVLVSITDWNGMFYFKDIPCGDYIVREINAPQGYMLNEAMYYISLTFDEQRIDLKLINHRME</sequence>
<feature type="domain" description="SpaA-like prealbumin fold" evidence="5">
    <location>
        <begin position="417"/>
        <end position="507"/>
    </location>
</feature>
<dbReference type="InterPro" id="IPR013783">
    <property type="entry name" value="Ig-like_fold"/>
</dbReference>
<dbReference type="PANTHER" id="PTHR36108">
    <property type="entry name" value="COLOSSIN-B-RELATED"/>
    <property type="match status" value="1"/>
</dbReference>
<dbReference type="Pfam" id="PF00535">
    <property type="entry name" value="Glycos_transf_2"/>
    <property type="match status" value="1"/>
</dbReference>
<evidence type="ECO:0000259" key="4">
    <source>
        <dbReference type="Pfam" id="PF00535"/>
    </source>
</evidence>
<evidence type="ECO:0000313" key="6">
    <source>
        <dbReference type="EMBL" id="MCC2255318.1"/>
    </source>
</evidence>
<evidence type="ECO:0000256" key="2">
    <source>
        <dbReference type="ARBA" id="ARBA00022525"/>
    </source>
</evidence>
<organism evidence="6 7">
    <name type="scientific">Ruminococcus turbiniformis</name>
    <dbReference type="NCBI Taxonomy" id="2881258"/>
    <lineage>
        <taxon>Bacteria</taxon>
        <taxon>Bacillati</taxon>
        <taxon>Bacillota</taxon>
        <taxon>Clostridia</taxon>
        <taxon>Eubacteriales</taxon>
        <taxon>Oscillospiraceae</taxon>
        <taxon>Ruminococcus</taxon>
    </lineage>
</organism>